<evidence type="ECO:0000313" key="3">
    <source>
        <dbReference type="EMBL" id="KAK0478001.1"/>
    </source>
</evidence>
<sequence length="321" mass="35508">MFNKLFLVINIYLLVGYALPTDPLTNLNGPSPEGIKHSKRTLPVLKIDYETYPQFAENICMNGPRKVHSAKPRRCNSQSNVATRYILASDNTGSGSVWGNFANFAVAIFTDELQNRGSQKPGYVLRDGIDLAEVKIVNIPNTAHFCLAELPGPPAGVMPQPSYSVYLTSPSDKISSQLFDSPQPPMSRRQETANNVGITRGPISSSDLHVPQPSAQPTLDNFSARADWTRSDEKAMVNSLGIGSGGVGIDEHSSGVVHHFHTNSRRHRRLKDSHLTKYVLSTCIITSQPDWDNLDYTLWNQTFHALLENKYISGRRLCCAV</sequence>
<protein>
    <submittedName>
        <fullName evidence="3">Uncharacterized protein</fullName>
    </submittedName>
</protein>
<evidence type="ECO:0000313" key="4">
    <source>
        <dbReference type="Proteomes" id="UP001175228"/>
    </source>
</evidence>
<reference evidence="3" key="1">
    <citation type="submission" date="2023-06" db="EMBL/GenBank/DDBJ databases">
        <authorList>
            <consortium name="Lawrence Berkeley National Laboratory"/>
            <person name="Ahrendt S."/>
            <person name="Sahu N."/>
            <person name="Indic B."/>
            <person name="Wong-Bajracharya J."/>
            <person name="Merenyi Z."/>
            <person name="Ke H.-M."/>
            <person name="Monk M."/>
            <person name="Kocsube S."/>
            <person name="Drula E."/>
            <person name="Lipzen A."/>
            <person name="Balint B."/>
            <person name="Henrissat B."/>
            <person name="Andreopoulos B."/>
            <person name="Martin F.M."/>
            <person name="Harder C.B."/>
            <person name="Rigling D."/>
            <person name="Ford K.L."/>
            <person name="Foster G.D."/>
            <person name="Pangilinan J."/>
            <person name="Papanicolaou A."/>
            <person name="Barry K."/>
            <person name="LaButti K."/>
            <person name="Viragh M."/>
            <person name="Koriabine M."/>
            <person name="Yan M."/>
            <person name="Riley R."/>
            <person name="Champramary S."/>
            <person name="Plett K.L."/>
            <person name="Tsai I.J."/>
            <person name="Slot J."/>
            <person name="Sipos G."/>
            <person name="Plett J."/>
            <person name="Nagy L.G."/>
            <person name="Grigoriev I.V."/>
        </authorList>
    </citation>
    <scope>NUCLEOTIDE SEQUENCE</scope>
    <source>
        <strain evidence="3">HWK02</strain>
    </source>
</reference>
<keyword evidence="2" id="KW-0732">Signal</keyword>
<evidence type="ECO:0000256" key="2">
    <source>
        <dbReference type="SAM" id="SignalP"/>
    </source>
</evidence>
<dbReference type="EMBL" id="JAUEPU010000104">
    <property type="protein sequence ID" value="KAK0478001.1"/>
    <property type="molecule type" value="Genomic_DNA"/>
</dbReference>
<evidence type="ECO:0000256" key="1">
    <source>
        <dbReference type="SAM" id="MobiDB-lite"/>
    </source>
</evidence>
<dbReference type="Proteomes" id="UP001175228">
    <property type="component" value="Unassembled WGS sequence"/>
</dbReference>
<gene>
    <name evidence="3" type="ORF">EDD18DRAFT_1114479</name>
</gene>
<keyword evidence="4" id="KW-1185">Reference proteome</keyword>
<comment type="caution">
    <text evidence="3">The sequence shown here is derived from an EMBL/GenBank/DDBJ whole genome shotgun (WGS) entry which is preliminary data.</text>
</comment>
<feature type="signal peptide" evidence="2">
    <location>
        <begin position="1"/>
        <end position="18"/>
    </location>
</feature>
<dbReference type="AlphaFoldDB" id="A0AA39TBG7"/>
<feature type="region of interest" description="Disordered" evidence="1">
    <location>
        <begin position="199"/>
        <end position="220"/>
    </location>
</feature>
<proteinExistence type="predicted"/>
<accession>A0AA39TBG7</accession>
<feature type="chain" id="PRO_5041273445" evidence="2">
    <location>
        <begin position="19"/>
        <end position="321"/>
    </location>
</feature>
<organism evidence="3 4">
    <name type="scientific">Armillaria luteobubalina</name>
    <dbReference type="NCBI Taxonomy" id="153913"/>
    <lineage>
        <taxon>Eukaryota</taxon>
        <taxon>Fungi</taxon>
        <taxon>Dikarya</taxon>
        <taxon>Basidiomycota</taxon>
        <taxon>Agaricomycotina</taxon>
        <taxon>Agaricomycetes</taxon>
        <taxon>Agaricomycetidae</taxon>
        <taxon>Agaricales</taxon>
        <taxon>Marasmiineae</taxon>
        <taxon>Physalacriaceae</taxon>
        <taxon>Armillaria</taxon>
    </lineage>
</organism>
<name>A0AA39TBG7_9AGAR</name>